<dbReference type="Gene3D" id="3.40.640.10">
    <property type="entry name" value="Type I PLP-dependent aspartate aminotransferase-like (Major domain)"/>
    <property type="match status" value="1"/>
</dbReference>
<evidence type="ECO:0000256" key="3">
    <source>
        <dbReference type="ARBA" id="ARBA00022679"/>
    </source>
</evidence>
<protein>
    <submittedName>
        <fullName evidence="5">Aspartate aminotransferase family protein</fullName>
    </submittedName>
</protein>
<reference evidence="6" key="1">
    <citation type="journal article" date="2019" name="Int. J. Syst. Evol. Microbiol.">
        <title>The Global Catalogue of Microorganisms (GCM) 10K type strain sequencing project: providing services to taxonomists for standard genome sequencing and annotation.</title>
        <authorList>
            <consortium name="The Broad Institute Genomics Platform"/>
            <consortium name="The Broad Institute Genome Sequencing Center for Infectious Disease"/>
            <person name="Wu L."/>
            <person name="Ma J."/>
        </authorList>
    </citation>
    <scope>NUCLEOTIDE SEQUENCE [LARGE SCALE GENOMIC DNA]</scope>
    <source>
        <strain evidence="6">TBRC 7912</strain>
    </source>
</reference>
<dbReference type="InterPro" id="IPR005814">
    <property type="entry name" value="Aminotrans_3"/>
</dbReference>
<dbReference type="PANTHER" id="PTHR11986:SF79">
    <property type="entry name" value="ACETYLORNITHINE AMINOTRANSFERASE, MITOCHONDRIAL"/>
    <property type="match status" value="1"/>
</dbReference>
<keyword evidence="6" id="KW-1185">Reference proteome</keyword>
<organism evidence="5 6">
    <name type="scientific">Streptosporangium jomthongense</name>
    <dbReference type="NCBI Taxonomy" id="1193683"/>
    <lineage>
        <taxon>Bacteria</taxon>
        <taxon>Bacillati</taxon>
        <taxon>Actinomycetota</taxon>
        <taxon>Actinomycetes</taxon>
        <taxon>Streptosporangiales</taxon>
        <taxon>Streptosporangiaceae</taxon>
        <taxon>Streptosporangium</taxon>
    </lineage>
</organism>
<evidence type="ECO:0000313" key="6">
    <source>
        <dbReference type="Proteomes" id="UP001595698"/>
    </source>
</evidence>
<dbReference type="GO" id="GO:0008483">
    <property type="term" value="F:transaminase activity"/>
    <property type="evidence" value="ECO:0007669"/>
    <property type="project" value="UniProtKB-KW"/>
</dbReference>
<evidence type="ECO:0000256" key="1">
    <source>
        <dbReference type="ARBA" id="ARBA00001933"/>
    </source>
</evidence>
<keyword evidence="4" id="KW-0663">Pyridoxal phosphate</keyword>
<dbReference type="InterPro" id="IPR015424">
    <property type="entry name" value="PyrdxlP-dep_Trfase"/>
</dbReference>
<comment type="caution">
    <text evidence="5">The sequence shown here is derived from an EMBL/GenBank/DDBJ whole genome shotgun (WGS) entry which is preliminary data.</text>
</comment>
<dbReference type="InterPro" id="IPR015422">
    <property type="entry name" value="PyrdxlP-dep_Trfase_small"/>
</dbReference>
<dbReference type="Pfam" id="PF00202">
    <property type="entry name" value="Aminotran_3"/>
    <property type="match status" value="1"/>
</dbReference>
<comment type="cofactor">
    <cofactor evidence="1">
        <name>pyridoxal 5'-phosphate</name>
        <dbReference type="ChEBI" id="CHEBI:597326"/>
    </cofactor>
</comment>
<keyword evidence="3" id="KW-0808">Transferase</keyword>
<proteinExistence type="predicted"/>
<evidence type="ECO:0000256" key="4">
    <source>
        <dbReference type="ARBA" id="ARBA00022898"/>
    </source>
</evidence>
<dbReference type="SUPFAM" id="SSF53383">
    <property type="entry name" value="PLP-dependent transferases"/>
    <property type="match status" value="1"/>
</dbReference>
<dbReference type="EMBL" id="JBHSBC010000066">
    <property type="protein sequence ID" value="MFC3986767.1"/>
    <property type="molecule type" value="Genomic_DNA"/>
</dbReference>
<evidence type="ECO:0000256" key="2">
    <source>
        <dbReference type="ARBA" id="ARBA00022576"/>
    </source>
</evidence>
<dbReference type="RefSeq" id="WP_386197115.1">
    <property type="nucleotide sequence ID" value="NZ_JBHSBC010000066.1"/>
</dbReference>
<dbReference type="InterPro" id="IPR050103">
    <property type="entry name" value="Class-III_PLP-dep_AT"/>
</dbReference>
<dbReference type="Gene3D" id="3.90.1150.10">
    <property type="entry name" value="Aspartate Aminotransferase, domain 1"/>
    <property type="match status" value="1"/>
</dbReference>
<name>A0ABV8FHS8_9ACTN</name>
<dbReference type="Proteomes" id="UP001595698">
    <property type="component" value="Unassembled WGS sequence"/>
</dbReference>
<dbReference type="CDD" id="cd00610">
    <property type="entry name" value="OAT_like"/>
    <property type="match status" value="1"/>
</dbReference>
<dbReference type="InterPro" id="IPR015421">
    <property type="entry name" value="PyrdxlP-dep_Trfase_major"/>
</dbReference>
<evidence type="ECO:0000313" key="5">
    <source>
        <dbReference type="EMBL" id="MFC3986767.1"/>
    </source>
</evidence>
<sequence length="577" mass="62781">MRTHRQVLAESKAAHNHPTYSKMAFVMGCGVQGRGSGSSVLDENGRSFLALFDQYGNQSFGYSNERLIAALRDQLDLGVLNSTKIMFEEVQIRLTERLSELTDGRLPFAYLANGGGETIDNALKLARATTGRPKFVSARGCFHGKTFATLSASARPEHEVLFGPFLERFELVDFGDVGQLAAAVDGETAAVLLEPVQAEAGVIVPPPGYLREARRLCDENGALLILDEMQTAFGRCGAFFAHQRFGVVPDIVCIGKAFGGGMLPISAVLGTEAVWETLRALPSTFGSSLGGNPLSCRIGLESIAIATEEEFLTGVGEKARVIGDRLARIVERFPELVAAHRGMGMMHGLEFHDDSIAGLVLGGLLAAGVTSTYSLYNTRVLRIQPPMVISEADLERGLETLEAVLTEAAAHRGRRDRPQAVTSPLTLRVRSSHPARQVLDLLHGRPYLLDPFAADPEADATAASAEVEFRGTLGDDHVVWADRARRLEDGVALRADPCWLWASLERSVRVRQPVEDDGCELEIRIEWDTGSGGYESMIGGRIGFFVTRRLTDLVASLERTLEKEGRNEASRTRRPLP</sequence>
<gene>
    <name evidence="5" type="ORF">ACFOYY_42025</name>
</gene>
<accession>A0ABV8FHS8</accession>
<keyword evidence="2 5" id="KW-0032">Aminotransferase</keyword>
<dbReference type="PANTHER" id="PTHR11986">
    <property type="entry name" value="AMINOTRANSFERASE CLASS III"/>
    <property type="match status" value="1"/>
</dbReference>